<dbReference type="InterPro" id="IPR003754">
    <property type="entry name" value="4pyrrol_synth_uPrphyn_synth"/>
</dbReference>
<dbReference type="GO" id="GO:0006780">
    <property type="term" value="P:uroporphyrinogen III biosynthetic process"/>
    <property type="evidence" value="ECO:0007669"/>
    <property type="project" value="UniProtKB-UniRule"/>
</dbReference>
<evidence type="ECO:0000256" key="7">
    <source>
        <dbReference type="ARBA" id="ARBA00040167"/>
    </source>
</evidence>
<keyword evidence="4 9" id="KW-0456">Lyase</keyword>
<dbReference type="Gene3D" id="3.40.50.10090">
    <property type="match status" value="2"/>
</dbReference>
<proteinExistence type="inferred from homology"/>
<dbReference type="InterPro" id="IPR039793">
    <property type="entry name" value="UROS/Hem4"/>
</dbReference>
<comment type="pathway">
    <text evidence="1 9">Porphyrin-containing compound metabolism; protoporphyrin-IX biosynthesis; coproporphyrinogen-III from 5-aminolevulinate: step 3/4.</text>
</comment>
<name>A0AAV3U531_9ALTE</name>
<feature type="domain" description="Tetrapyrrole biosynthesis uroporphyrinogen III synthase" evidence="10">
    <location>
        <begin position="18"/>
        <end position="243"/>
    </location>
</feature>
<comment type="similarity">
    <text evidence="2 9">Belongs to the uroporphyrinogen-III synthase family.</text>
</comment>
<dbReference type="EMBL" id="BAABLX010000028">
    <property type="protein sequence ID" value="GAA4948725.1"/>
    <property type="molecule type" value="Genomic_DNA"/>
</dbReference>
<sequence>MTRVWVSRPEAQARSTCAALVQLGLQPWSQPVMEIHPLAELAPANRTMVMDLDLYQVAIFISQNAVRHGVAAIEAFWPQVPLGVAFLAVGNATARALQQAGILAEAPQVAMDSEALLALPVLAEVEQQRIIIFKGVGGRTELADTLSARGARVDNCPLYERKACTEAATALAQSDFGLMPNDCTLAYSGESIQLIHTALQAAQRRELLARTTIVPGPRVAAIAQELGFSRVIQAQNATDPAMLAALAAVELRI</sequence>
<dbReference type="PANTHER" id="PTHR38042:SF1">
    <property type="entry name" value="UROPORPHYRINOGEN-III SYNTHASE, CHLOROPLASTIC"/>
    <property type="match status" value="1"/>
</dbReference>
<keyword evidence="12" id="KW-1185">Reference proteome</keyword>
<dbReference type="SUPFAM" id="SSF69618">
    <property type="entry name" value="HemD-like"/>
    <property type="match status" value="1"/>
</dbReference>
<comment type="caution">
    <text evidence="11">The sequence shown here is derived from an EMBL/GenBank/DDBJ whole genome shotgun (WGS) entry which is preliminary data.</text>
</comment>
<accession>A0AAV3U531</accession>
<dbReference type="RefSeq" id="WP_345424239.1">
    <property type="nucleotide sequence ID" value="NZ_AP031496.1"/>
</dbReference>
<gene>
    <name evidence="11" type="primary">hemD</name>
    <name evidence="11" type="ORF">GCM10025791_30950</name>
</gene>
<dbReference type="Pfam" id="PF02602">
    <property type="entry name" value="HEM4"/>
    <property type="match status" value="1"/>
</dbReference>
<organism evidence="11 12">
    <name type="scientific">Halioxenophilus aromaticivorans</name>
    <dbReference type="NCBI Taxonomy" id="1306992"/>
    <lineage>
        <taxon>Bacteria</taxon>
        <taxon>Pseudomonadati</taxon>
        <taxon>Pseudomonadota</taxon>
        <taxon>Gammaproteobacteria</taxon>
        <taxon>Alteromonadales</taxon>
        <taxon>Alteromonadaceae</taxon>
        <taxon>Halioxenophilus</taxon>
    </lineage>
</organism>
<dbReference type="GO" id="GO:0004852">
    <property type="term" value="F:uroporphyrinogen-III synthase activity"/>
    <property type="evidence" value="ECO:0007669"/>
    <property type="project" value="UniProtKB-UniRule"/>
</dbReference>
<evidence type="ECO:0000313" key="11">
    <source>
        <dbReference type="EMBL" id="GAA4948725.1"/>
    </source>
</evidence>
<evidence type="ECO:0000256" key="5">
    <source>
        <dbReference type="ARBA" id="ARBA00023244"/>
    </source>
</evidence>
<dbReference type="Proteomes" id="UP001409585">
    <property type="component" value="Unassembled WGS sequence"/>
</dbReference>
<dbReference type="GO" id="GO:0006782">
    <property type="term" value="P:protoporphyrinogen IX biosynthetic process"/>
    <property type="evidence" value="ECO:0007669"/>
    <property type="project" value="UniProtKB-UniRule"/>
</dbReference>
<evidence type="ECO:0000259" key="10">
    <source>
        <dbReference type="Pfam" id="PF02602"/>
    </source>
</evidence>
<comment type="catalytic activity">
    <reaction evidence="8 9">
        <text>hydroxymethylbilane = uroporphyrinogen III + H2O</text>
        <dbReference type="Rhea" id="RHEA:18965"/>
        <dbReference type="ChEBI" id="CHEBI:15377"/>
        <dbReference type="ChEBI" id="CHEBI:57308"/>
        <dbReference type="ChEBI" id="CHEBI:57845"/>
        <dbReference type="EC" id="4.2.1.75"/>
    </reaction>
</comment>
<comment type="function">
    <text evidence="6 9">Catalyzes cyclization of the linear tetrapyrrole, hydroxymethylbilane, to the macrocyclic uroporphyrinogen III.</text>
</comment>
<dbReference type="PANTHER" id="PTHR38042">
    <property type="entry name" value="UROPORPHYRINOGEN-III SYNTHASE, CHLOROPLASTIC"/>
    <property type="match status" value="1"/>
</dbReference>
<dbReference type="CDD" id="cd06578">
    <property type="entry name" value="HemD"/>
    <property type="match status" value="1"/>
</dbReference>
<evidence type="ECO:0000256" key="4">
    <source>
        <dbReference type="ARBA" id="ARBA00023239"/>
    </source>
</evidence>
<evidence type="ECO:0000256" key="8">
    <source>
        <dbReference type="ARBA" id="ARBA00048617"/>
    </source>
</evidence>
<evidence type="ECO:0000256" key="1">
    <source>
        <dbReference type="ARBA" id="ARBA00004772"/>
    </source>
</evidence>
<evidence type="ECO:0000256" key="9">
    <source>
        <dbReference type="RuleBase" id="RU366031"/>
    </source>
</evidence>
<dbReference type="InterPro" id="IPR036108">
    <property type="entry name" value="4pyrrol_syn_uPrphyn_synt_sf"/>
</dbReference>
<evidence type="ECO:0000313" key="12">
    <source>
        <dbReference type="Proteomes" id="UP001409585"/>
    </source>
</evidence>
<protein>
    <recommendedName>
        <fullName evidence="7 9">Uroporphyrinogen-III synthase</fullName>
        <ecNumber evidence="3 9">4.2.1.75</ecNumber>
    </recommendedName>
</protein>
<evidence type="ECO:0000256" key="3">
    <source>
        <dbReference type="ARBA" id="ARBA00013109"/>
    </source>
</evidence>
<reference evidence="12" key="1">
    <citation type="journal article" date="2019" name="Int. J. Syst. Evol. Microbiol.">
        <title>The Global Catalogue of Microorganisms (GCM) 10K type strain sequencing project: providing services to taxonomists for standard genome sequencing and annotation.</title>
        <authorList>
            <consortium name="The Broad Institute Genomics Platform"/>
            <consortium name="The Broad Institute Genome Sequencing Center for Infectious Disease"/>
            <person name="Wu L."/>
            <person name="Ma J."/>
        </authorList>
    </citation>
    <scope>NUCLEOTIDE SEQUENCE [LARGE SCALE GENOMIC DNA]</scope>
    <source>
        <strain evidence="12">JCM 19134</strain>
    </source>
</reference>
<dbReference type="EC" id="4.2.1.75" evidence="3 9"/>
<evidence type="ECO:0000256" key="6">
    <source>
        <dbReference type="ARBA" id="ARBA00037589"/>
    </source>
</evidence>
<keyword evidence="5 9" id="KW-0627">Porphyrin biosynthesis</keyword>
<evidence type="ECO:0000256" key="2">
    <source>
        <dbReference type="ARBA" id="ARBA00008133"/>
    </source>
</evidence>
<dbReference type="AlphaFoldDB" id="A0AAV3U531"/>